<evidence type="ECO:0000259" key="2">
    <source>
        <dbReference type="PROSITE" id="PS50994"/>
    </source>
</evidence>
<evidence type="ECO:0000256" key="1">
    <source>
        <dbReference type="SAM" id="MobiDB-lite"/>
    </source>
</evidence>
<dbReference type="AlphaFoldDB" id="A0A8J2LJU3"/>
<keyword evidence="4" id="KW-1185">Reference proteome</keyword>
<dbReference type="Proteomes" id="UP000708208">
    <property type="component" value="Unassembled WGS sequence"/>
</dbReference>
<proteinExistence type="predicted"/>
<dbReference type="GO" id="GO:0015074">
    <property type="term" value="P:DNA integration"/>
    <property type="evidence" value="ECO:0007669"/>
    <property type="project" value="InterPro"/>
</dbReference>
<organism evidence="3 4">
    <name type="scientific">Allacma fusca</name>
    <dbReference type="NCBI Taxonomy" id="39272"/>
    <lineage>
        <taxon>Eukaryota</taxon>
        <taxon>Metazoa</taxon>
        <taxon>Ecdysozoa</taxon>
        <taxon>Arthropoda</taxon>
        <taxon>Hexapoda</taxon>
        <taxon>Collembola</taxon>
        <taxon>Symphypleona</taxon>
        <taxon>Sminthuridae</taxon>
        <taxon>Allacma</taxon>
    </lineage>
</organism>
<name>A0A8J2LJU3_9HEXA</name>
<dbReference type="PANTHER" id="PTHR47331">
    <property type="entry name" value="PHD-TYPE DOMAIN-CONTAINING PROTEIN"/>
    <property type="match status" value="1"/>
</dbReference>
<feature type="region of interest" description="Disordered" evidence="1">
    <location>
        <begin position="113"/>
        <end position="158"/>
    </location>
</feature>
<feature type="non-terminal residue" evidence="3">
    <location>
        <position position="1"/>
    </location>
</feature>
<dbReference type="PROSITE" id="PS50994">
    <property type="entry name" value="INTEGRASE"/>
    <property type="match status" value="1"/>
</dbReference>
<accession>A0A8J2LJU3</accession>
<gene>
    <name evidence="3" type="ORF">AFUS01_LOCUS33633</name>
</gene>
<evidence type="ECO:0000313" key="3">
    <source>
        <dbReference type="EMBL" id="CAG7823415.1"/>
    </source>
</evidence>
<dbReference type="InterPro" id="IPR001584">
    <property type="entry name" value="Integrase_cat-core"/>
</dbReference>
<feature type="domain" description="Integrase catalytic" evidence="2">
    <location>
        <begin position="1"/>
        <end position="131"/>
    </location>
</feature>
<reference evidence="3" key="1">
    <citation type="submission" date="2021-06" db="EMBL/GenBank/DDBJ databases">
        <authorList>
            <person name="Hodson N. C."/>
            <person name="Mongue J. A."/>
            <person name="Jaron S. K."/>
        </authorList>
    </citation>
    <scope>NUCLEOTIDE SEQUENCE</scope>
</reference>
<dbReference type="OrthoDB" id="5984724at2759"/>
<comment type="caution">
    <text evidence="3">The sequence shown here is derived from an EMBL/GenBank/DDBJ whole genome shotgun (WGS) entry which is preliminary data.</text>
</comment>
<feature type="compositionally biased region" description="Basic and acidic residues" evidence="1">
    <location>
        <begin position="142"/>
        <end position="158"/>
    </location>
</feature>
<dbReference type="EMBL" id="CAJVCH010529424">
    <property type="protein sequence ID" value="CAG7823415.1"/>
    <property type="molecule type" value="Genomic_DNA"/>
</dbReference>
<evidence type="ECO:0000313" key="4">
    <source>
        <dbReference type="Proteomes" id="UP000708208"/>
    </source>
</evidence>
<protein>
    <recommendedName>
        <fullName evidence="2">Integrase catalytic domain-containing protein</fullName>
    </recommendedName>
</protein>
<sequence length="158" mass="17330">FIARRGKPSHIFSDNGSNFVGADRELKEMLQVVISAEVNEAAKRMLQEDGISWKFNPAAAPHMGGIWEAGIKSTKFHLKRVVGTGSLTYEELQTILVQIEGCLNSRPLCPNTADPNQPAALTPAETEMVEATAEPSKGRYSAAERRPVEATDVETRDY</sequence>